<gene>
    <name evidence="3" type="ORF">S01H1_12918</name>
</gene>
<evidence type="ECO:0000256" key="2">
    <source>
        <dbReference type="SAM" id="Phobius"/>
    </source>
</evidence>
<keyword evidence="2" id="KW-0472">Membrane</keyword>
<comment type="caution">
    <text evidence="3">The sequence shown here is derived from an EMBL/GenBank/DDBJ whole genome shotgun (WGS) entry which is preliminary data.</text>
</comment>
<organism evidence="3">
    <name type="scientific">marine sediment metagenome</name>
    <dbReference type="NCBI Taxonomy" id="412755"/>
    <lineage>
        <taxon>unclassified sequences</taxon>
        <taxon>metagenomes</taxon>
        <taxon>ecological metagenomes</taxon>
    </lineage>
</organism>
<keyword evidence="2" id="KW-0812">Transmembrane</keyword>
<keyword evidence="2" id="KW-1133">Transmembrane helix</keyword>
<accession>X0S8V8</accession>
<dbReference type="EMBL" id="BARS01006642">
    <property type="protein sequence ID" value="GAF71621.1"/>
    <property type="molecule type" value="Genomic_DNA"/>
</dbReference>
<feature type="transmembrane region" description="Helical" evidence="2">
    <location>
        <begin position="7"/>
        <end position="29"/>
    </location>
</feature>
<feature type="non-terminal residue" evidence="3">
    <location>
        <position position="85"/>
    </location>
</feature>
<evidence type="ECO:0000313" key="3">
    <source>
        <dbReference type="EMBL" id="GAF71621.1"/>
    </source>
</evidence>
<protein>
    <submittedName>
        <fullName evidence="3">Uncharacterized protein</fullName>
    </submittedName>
</protein>
<proteinExistence type="predicted"/>
<feature type="coiled-coil region" evidence="1">
    <location>
        <begin position="41"/>
        <end position="68"/>
    </location>
</feature>
<reference evidence="3" key="1">
    <citation type="journal article" date="2014" name="Front. Microbiol.">
        <title>High frequency of phylogenetically diverse reductive dehalogenase-homologous genes in deep subseafloor sedimentary metagenomes.</title>
        <authorList>
            <person name="Kawai M."/>
            <person name="Futagami T."/>
            <person name="Toyoda A."/>
            <person name="Takaki Y."/>
            <person name="Nishi S."/>
            <person name="Hori S."/>
            <person name="Arai W."/>
            <person name="Tsubouchi T."/>
            <person name="Morono Y."/>
            <person name="Uchiyama I."/>
            <person name="Ito T."/>
            <person name="Fujiyama A."/>
            <person name="Inagaki F."/>
            <person name="Takami H."/>
        </authorList>
    </citation>
    <scope>NUCLEOTIDE SEQUENCE</scope>
    <source>
        <strain evidence="3">Expedition CK06-06</strain>
    </source>
</reference>
<dbReference type="AlphaFoldDB" id="X0S8V8"/>
<evidence type="ECO:0000256" key="1">
    <source>
        <dbReference type="SAM" id="Coils"/>
    </source>
</evidence>
<keyword evidence="1" id="KW-0175">Coiled coil</keyword>
<name>X0S8V8_9ZZZZ</name>
<sequence length="85" mass="9727">MKKGQQKLILGIVMSIIFLGIIGIVYYNYNEEQKTITGRAIADLESQLEEQGKLTAEQERQLEELAEVTCRDVQIPYDAQESYTE</sequence>